<name>A0ABN2XAL9_9ACTN</name>
<gene>
    <name evidence="2" type="ORF">GCM10009802_03980</name>
</gene>
<protein>
    <submittedName>
        <fullName evidence="2">Uncharacterized protein</fullName>
    </submittedName>
</protein>
<reference evidence="2 3" key="1">
    <citation type="journal article" date="2019" name="Int. J. Syst. Evol. Microbiol.">
        <title>The Global Catalogue of Microorganisms (GCM) 10K type strain sequencing project: providing services to taxonomists for standard genome sequencing and annotation.</title>
        <authorList>
            <consortium name="The Broad Institute Genomics Platform"/>
            <consortium name="The Broad Institute Genome Sequencing Center for Infectious Disease"/>
            <person name="Wu L."/>
            <person name="Ma J."/>
        </authorList>
    </citation>
    <scope>NUCLEOTIDE SEQUENCE [LARGE SCALE GENOMIC DNA]</scope>
    <source>
        <strain evidence="2 3">JCM 15481</strain>
    </source>
</reference>
<evidence type="ECO:0000256" key="1">
    <source>
        <dbReference type="SAM" id="MobiDB-lite"/>
    </source>
</evidence>
<evidence type="ECO:0000313" key="2">
    <source>
        <dbReference type="EMBL" id="GAA2108266.1"/>
    </source>
</evidence>
<proteinExistence type="predicted"/>
<sequence length="322" mass="35737">MEINCVCWHSTEGMSLPSYGGGSSAPNLTVKPDFAAKKMRWYQHFRIDTSSRALRNLGGGVETNTANVVQIEVVGTCDSRHASSWRLGSRTYRAGRDYLYMGDLPAWAVRDLADFARWLHREHRVPLTSGVTFKPYPASYGANGVRMSHAKWRRFYGHCGHMHVPENLHGDPGAFPMAPILARAAGSTPQEDDVPEIVGRTDDGKKTRTPGEWRTLSIDGPTLVPKGSQAYSVRVSVALEAPVDGTLQGRYVHERPDGSRWKDSITERLTTAGSTFADFFGVGGLHDDETVTFELCYYPADSSDTEPARIKRSRVRGLYWKA</sequence>
<feature type="compositionally biased region" description="Basic and acidic residues" evidence="1">
    <location>
        <begin position="199"/>
        <end position="211"/>
    </location>
</feature>
<accession>A0ABN2XAL9</accession>
<feature type="region of interest" description="Disordered" evidence="1">
    <location>
        <begin position="186"/>
        <end position="211"/>
    </location>
</feature>
<dbReference type="Proteomes" id="UP001500443">
    <property type="component" value="Unassembled WGS sequence"/>
</dbReference>
<dbReference type="EMBL" id="BAAAPF010000003">
    <property type="protein sequence ID" value="GAA2108266.1"/>
    <property type="molecule type" value="Genomic_DNA"/>
</dbReference>
<keyword evidence="3" id="KW-1185">Reference proteome</keyword>
<organism evidence="2 3">
    <name type="scientific">Streptomyces synnematoformans</name>
    <dbReference type="NCBI Taxonomy" id="415721"/>
    <lineage>
        <taxon>Bacteria</taxon>
        <taxon>Bacillati</taxon>
        <taxon>Actinomycetota</taxon>
        <taxon>Actinomycetes</taxon>
        <taxon>Kitasatosporales</taxon>
        <taxon>Streptomycetaceae</taxon>
        <taxon>Streptomyces</taxon>
    </lineage>
</organism>
<evidence type="ECO:0000313" key="3">
    <source>
        <dbReference type="Proteomes" id="UP001500443"/>
    </source>
</evidence>
<comment type="caution">
    <text evidence="2">The sequence shown here is derived from an EMBL/GenBank/DDBJ whole genome shotgun (WGS) entry which is preliminary data.</text>
</comment>